<feature type="transmembrane region" description="Helical" evidence="2">
    <location>
        <begin position="39"/>
        <end position="60"/>
    </location>
</feature>
<keyword evidence="4" id="KW-1185">Reference proteome</keyword>
<dbReference type="Gene3D" id="3.30.420.10">
    <property type="entry name" value="Ribonuclease H-like superfamily/Ribonuclease H"/>
    <property type="match status" value="1"/>
</dbReference>
<reference evidence="3 4" key="1">
    <citation type="journal article" date="2022" name="Allergy">
        <title>Genome assembly and annotation of Periplaneta americana reveal a comprehensive cockroach allergen profile.</title>
        <authorList>
            <person name="Wang L."/>
            <person name="Xiong Q."/>
            <person name="Saelim N."/>
            <person name="Wang L."/>
            <person name="Nong W."/>
            <person name="Wan A.T."/>
            <person name="Shi M."/>
            <person name="Liu X."/>
            <person name="Cao Q."/>
            <person name="Hui J.H.L."/>
            <person name="Sookrung N."/>
            <person name="Leung T.F."/>
            <person name="Tungtrongchitr A."/>
            <person name="Tsui S.K.W."/>
        </authorList>
    </citation>
    <scope>NUCLEOTIDE SEQUENCE [LARGE SCALE GENOMIC DNA]</scope>
    <source>
        <strain evidence="3">PWHHKU_190912</strain>
    </source>
</reference>
<evidence type="ECO:0000313" key="3">
    <source>
        <dbReference type="EMBL" id="KAJ4449309.1"/>
    </source>
</evidence>
<evidence type="ECO:0008006" key="5">
    <source>
        <dbReference type="Google" id="ProtNLM"/>
    </source>
</evidence>
<keyword evidence="2" id="KW-1133">Transmembrane helix</keyword>
<name>A0ABQ8TRP8_PERAM</name>
<evidence type="ECO:0000313" key="4">
    <source>
        <dbReference type="Proteomes" id="UP001148838"/>
    </source>
</evidence>
<keyword evidence="2" id="KW-0472">Membrane</keyword>
<keyword evidence="2" id="KW-0812">Transmembrane</keyword>
<evidence type="ECO:0000256" key="2">
    <source>
        <dbReference type="SAM" id="Phobius"/>
    </source>
</evidence>
<feature type="region of interest" description="Disordered" evidence="1">
    <location>
        <begin position="68"/>
        <end position="122"/>
    </location>
</feature>
<organism evidence="3 4">
    <name type="scientific">Periplaneta americana</name>
    <name type="common">American cockroach</name>
    <name type="synonym">Blatta americana</name>
    <dbReference type="NCBI Taxonomy" id="6978"/>
    <lineage>
        <taxon>Eukaryota</taxon>
        <taxon>Metazoa</taxon>
        <taxon>Ecdysozoa</taxon>
        <taxon>Arthropoda</taxon>
        <taxon>Hexapoda</taxon>
        <taxon>Insecta</taxon>
        <taxon>Pterygota</taxon>
        <taxon>Neoptera</taxon>
        <taxon>Polyneoptera</taxon>
        <taxon>Dictyoptera</taxon>
        <taxon>Blattodea</taxon>
        <taxon>Blattoidea</taxon>
        <taxon>Blattidae</taxon>
        <taxon>Blattinae</taxon>
        <taxon>Periplaneta</taxon>
    </lineage>
</organism>
<proteinExistence type="predicted"/>
<protein>
    <recommendedName>
        <fullName evidence="5">U1-type domain-containing protein</fullName>
    </recommendedName>
</protein>
<gene>
    <name evidence="3" type="ORF">ANN_00707</name>
</gene>
<sequence length="300" mass="34359">MVTKCPRTYHPLATHLLHMAESLKKVKDLELRWSLSIPLLYKITGAGFTVLCFCSWYLCYRNRSAGRYPKKPKTPPETPPQSSSSSASGSPRHSSRKATDGIHVADMTDKDSASSGDEKQTAGSDGKLLYNYVYYDPEMHWCRVCNVFPRTAKEYLNHLHSAEHKEETLERKLVDMPWHKIQADPEVPHITGAPAKRTPIRDVHNMLMSDEAHFHLSGYVNKQNFRYWSPTNPYEMHEEPLYSVKVTVWCAIASFGIIDSYFFEDNNGTSVTVTSQQFVRMFQQFLPPQIANNPLINRDT</sequence>
<dbReference type="PANTHER" id="PTHR15577">
    <property type="entry name" value="ZINC FINGER CONTAINING PROTEIN"/>
    <property type="match status" value="1"/>
</dbReference>
<dbReference type="InterPro" id="IPR055309">
    <property type="entry name" value="Znf318-like"/>
</dbReference>
<feature type="compositionally biased region" description="Basic and acidic residues" evidence="1">
    <location>
        <begin position="106"/>
        <end position="120"/>
    </location>
</feature>
<dbReference type="PANTHER" id="PTHR15577:SF2">
    <property type="entry name" value="ZINC FINGER PROTEIN 318"/>
    <property type="match status" value="1"/>
</dbReference>
<evidence type="ECO:0000256" key="1">
    <source>
        <dbReference type="SAM" id="MobiDB-lite"/>
    </source>
</evidence>
<dbReference type="InterPro" id="IPR036397">
    <property type="entry name" value="RNaseH_sf"/>
</dbReference>
<dbReference type="EMBL" id="JAJSOF020000003">
    <property type="protein sequence ID" value="KAJ4449309.1"/>
    <property type="molecule type" value="Genomic_DNA"/>
</dbReference>
<dbReference type="Proteomes" id="UP001148838">
    <property type="component" value="Unassembled WGS sequence"/>
</dbReference>
<accession>A0ABQ8TRP8</accession>
<comment type="caution">
    <text evidence="3">The sequence shown here is derived from an EMBL/GenBank/DDBJ whole genome shotgun (WGS) entry which is preliminary data.</text>
</comment>
<feature type="compositionally biased region" description="Low complexity" evidence="1">
    <location>
        <begin position="80"/>
        <end position="92"/>
    </location>
</feature>